<comment type="caution">
    <text evidence="16">The sequence shown here is derived from an EMBL/GenBank/DDBJ whole genome shotgun (WGS) entry which is preliminary data.</text>
</comment>
<dbReference type="HOGENOM" id="CLU_000445_114_21_4"/>
<evidence type="ECO:0000256" key="11">
    <source>
        <dbReference type="PROSITE-ProRule" id="PRU00169"/>
    </source>
</evidence>
<dbReference type="CDD" id="cd17546">
    <property type="entry name" value="REC_hyHK_CKI1_RcsC-like"/>
    <property type="match status" value="2"/>
</dbReference>
<evidence type="ECO:0000256" key="3">
    <source>
        <dbReference type="ARBA" id="ARBA00022553"/>
    </source>
</evidence>
<evidence type="ECO:0000259" key="13">
    <source>
        <dbReference type="PROSITE" id="PS50110"/>
    </source>
</evidence>
<feature type="domain" description="PAC" evidence="15">
    <location>
        <begin position="242"/>
        <end position="293"/>
    </location>
</feature>
<dbReference type="eggNOG" id="COG4319">
    <property type="taxonomic scope" value="Bacteria"/>
</dbReference>
<dbReference type="Pfam" id="PF00512">
    <property type="entry name" value="HisKA"/>
    <property type="match status" value="1"/>
</dbReference>
<dbReference type="CDD" id="cd00082">
    <property type="entry name" value="HisKA"/>
    <property type="match status" value="1"/>
</dbReference>
<dbReference type="InterPro" id="IPR036097">
    <property type="entry name" value="HisK_dim/P_sf"/>
</dbReference>
<keyword evidence="5" id="KW-0732">Signal</keyword>
<feature type="domain" description="Response regulatory" evidence="13">
    <location>
        <begin position="834"/>
        <end position="954"/>
    </location>
</feature>
<evidence type="ECO:0000256" key="2">
    <source>
        <dbReference type="ARBA" id="ARBA00012438"/>
    </source>
</evidence>
<dbReference type="AlphaFoldDB" id="C3X315"/>
<dbReference type="CDD" id="cd16922">
    <property type="entry name" value="HATPase_EvgS-ArcB-TorS-like"/>
    <property type="match status" value="1"/>
</dbReference>
<dbReference type="PRINTS" id="PR00344">
    <property type="entry name" value="BCTRLSENSOR"/>
</dbReference>
<dbReference type="Pfam" id="PF08447">
    <property type="entry name" value="PAS_3"/>
    <property type="match status" value="1"/>
</dbReference>
<dbReference type="PANTHER" id="PTHR43047">
    <property type="entry name" value="TWO-COMPONENT HISTIDINE PROTEIN KINASE"/>
    <property type="match status" value="1"/>
</dbReference>
<accession>C3X315</accession>
<comment type="function">
    <text evidence="9">Member of the two-component regulatory system BvgS/BvgA. Phosphorylates BvgA via a four-step phosphorelay in response to environmental signals.</text>
</comment>
<sequence>MIRGRDRTVDDIREVENLAATILRHYFCESDVDFLISTFTDDIVWLGAGKDQKAEGREAVSRWFGNVRNELMPCRMWDEEYVVTRLGDDCWLCEGVSELESVEPGALLRVRQRVTFVFKRIDGLLKTAHIHHSVPFEALRPGEAFPYEVARENYYQLQRLLSEKEQQIELMLHQLPGGMMVCYPDEKFTTKWISDGLCRMLGYESAAAYRAAVNSCAGFIHPDDFVEMRDRVSASLASGDSYSGEYRIVRPDGGVRWVLDLGKRFTDVDNETVVSCFITDITERVEREVALEKANRNISRQAAFLSQLYNTVPCGIVQISTDSAHRVINANRSAWEIYGYTEEEYCRQLNDPFVTVSDGDSEWIHRTVDELGRHGGSVFYEREALKKDGASCWVSVMMERLINHDGIEVIQVVFSDISEIKRLQKEQEQERLIENRSLRTAIYTAYQLIVRANLTQDTYEALNERDYIDEIDPYGHYSDQLRKTAEGLHPSYRDDFIHTFSADSLERRFASGEQEVYMECQRMGRDRVYHWLSVTCIQVENPYSDEVLCILLLKVLDDQRTEKMLQEQVLRNALASAKAANQAKSDFFSRMSHDIRTPMNAIIGMSAIGQLKMNEPERVRECFSKIDVSSRYLLSLINDILDMSKIESGKMILTNARFDFSGLISQINTIIYPQALENRLSCRIHHVGVLERFYIGDALRINQILMNLLSNALKFTPAGGKIDLDIGESRRANGFAYVQFRISDTGIGMSPEFMKRLYVPFEQETTDIARNKIGSGLGLSIVHSMVQLMGGTIEVQSEKNRGTVFTVTLPLKLVTGDQEAENRGESRELLGGRQVLVADGDRLAAEQTSRLLADIGAKAFRVDSGFKAIEAVKMAAEKGGRYDVALIGHDMPDMDGIETARAIRKLVGPDTTLAVMTAGNWTAIGDEAREAGADHVITKPLSLSSLCDVFMKPGKRTARKTVSDIQFAGRRFLLVEDNELNMEIARSLMELHGMQVDPAENGQVAVEKFQASPEGHYSAILMDIRMPVLDGMDATRVIRALPRRDAATVPVIAMSANAFDEDRKMALDAGINDYLVKPVEMADLLAVLGKWVWKAAAV</sequence>
<dbReference type="InterPro" id="IPR035965">
    <property type="entry name" value="PAS-like_dom_sf"/>
</dbReference>
<evidence type="ECO:0000256" key="6">
    <source>
        <dbReference type="ARBA" id="ARBA00022777"/>
    </source>
</evidence>
<dbReference type="Proteomes" id="UP000003973">
    <property type="component" value="Unassembled WGS sequence"/>
</dbReference>
<evidence type="ECO:0000313" key="16">
    <source>
        <dbReference type="EMBL" id="EEO27601.2"/>
    </source>
</evidence>
<dbReference type="PROSITE" id="PS50112">
    <property type="entry name" value="PAS"/>
    <property type="match status" value="1"/>
</dbReference>
<reference evidence="16" key="1">
    <citation type="submission" date="2011-10" db="EMBL/GenBank/DDBJ databases">
        <title>The Genome Sequence of Oxalobacter formigenes HOxBLS.</title>
        <authorList>
            <consortium name="The Broad Institute Genome Sequencing Platform"/>
            <person name="Earl A."/>
            <person name="Ward D."/>
            <person name="Feldgarden M."/>
            <person name="Gevers D."/>
            <person name="Allison M.J."/>
            <person name="Humphrey S."/>
            <person name="Young S.K."/>
            <person name="Zeng Q."/>
            <person name="Gargeya S."/>
            <person name="Fitzgerald M."/>
            <person name="Haas B."/>
            <person name="Abouelleil A."/>
            <person name="Alvarado L."/>
            <person name="Arachchi H.M."/>
            <person name="Berlin A."/>
            <person name="Brown A."/>
            <person name="Chapman S.B."/>
            <person name="Chen Z."/>
            <person name="Dunbar C."/>
            <person name="Freedman E."/>
            <person name="Gearin G."/>
            <person name="Goldberg J."/>
            <person name="Griggs A."/>
            <person name="Gujja S."/>
            <person name="Heiman D."/>
            <person name="Howarth C."/>
            <person name="Larson L."/>
            <person name="Lui A."/>
            <person name="MacDonald P.J.P."/>
            <person name="Montmayeur A."/>
            <person name="Murphy C."/>
            <person name="Neiman D."/>
            <person name="Pearson M."/>
            <person name="Priest M."/>
            <person name="Roberts A."/>
            <person name="Saif S."/>
            <person name="Shea T."/>
            <person name="Shenoy N."/>
            <person name="Sisk P."/>
            <person name="Stolte C."/>
            <person name="Sykes S."/>
            <person name="Wortman J."/>
            <person name="Nusbaum C."/>
            <person name="Birren B."/>
        </authorList>
    </citation>
    <scope>NUCLEOTIDE SEQUENCE [LARGE SCALE GENOMIC DNA]</scope>
    <source>
        <strain evidence="16">HOxBLS</strain>
    </source>
</reference>
<feature type="domain" description="Response regulatory" evidence="13">
    <location>
        <begin position="971"/>
        <end position="1092"/>
    </location>
</feature>
<feature type="domain" description="Histidine kinase" evidence="12">
    <location>
        <begin position="590"/>
        <end position="813"/>
    </location>
</feature>
<evidence type="ECO:0000256" key="8">
    <source>
        <dbReference type="ARBA" id="ARBA00023026"/>
    </source>
</evidence>
<dbReference type="CDD" id="cd00130">
    <property type="entry name" value="PAS"/>
    <property type="match status" value="2"/>
</dbReference>
<dbReference type="Pfam" id="PF13474">
    <property type="entry name" value="SnoaL_3"/>
    <property type="match status" value="1"/>
</dbReference>
<dbReference type="eggNOG" id="COG2202">
    <property type="taxonomic scope" value="Bacteria"/>
</dbReference>
<dbReference type="PROSITE" id="PS50110">
    <property type="entry name" value="RESPONSE_REGULATORY"/>
    <property type="match status" value="2"/>
</dbReference>
<dbReference type="Pfam" id="PF02518">
    <property type="entry name" value="HATPase_c"/>
    <property type="match status" value="1"/>
</dbReference>
<dbReference type="InterPro" id="IPR036890">
    <property type="entry name" value="HATPase_C_sf"/>
</dbReference>
<evidence type="ECO:0000256" key="5">
    <source>
        <dbReference type="ARBA" id="ARBA00022729"/>
    </source>
</evidence>
<dbReference type="Gene3D" id="3.30.565.10">
    <property type="entry name" value="Histidine kinase-like ATPase, C-terminal domain"/>
    <property type="match status" value="1"/>
</dbReference>
<gene>
    <name evidence="16" type="ORF">OFAG_00754</name>
</gene>
<dbReference type="SUPFAM" id="SSF47384">
    <property type="entry name" value="Homodimeric domain of signal transducing histidine kinase"/>
    <property type="match status" value="1"/>
</dbReference>
<dbReference type="FunFam" id="3.30.565.10:FF:000010">
    <property type="entry name" value="Sensor histidine kinase RcsC"/>
    <property type="match status" value="1"/>
</dbReference>
<keyword evidence="6" id="KW-0418">Kinase</keyword>
<feature type="modified residue" description="4-aspartylphosphate" evidence="11">
    <location>
        <position position="1023"/>
    </location>
</feature>
<evidence type="ECO:0000259" key="15">
    <source>
        <dbReference type="PROSITE" id="PS50113"/>
    </source>
</evidence>
<dbReference type="InterPro" id="IPR001789">
    <property type="entry name" value="Sig_transdc_resp-reg_receiver"/>
</dbReference>
<keyword evidence="4" id="KW-0808">Transferase</keyword>
<dbReference type="EC" id="2.7.13.3" evidence="2"/>
<dbReference type="InterPro" id="IPR000014">
    <property type="entry name" value="PAS"/>
</dbReference>
<organism evidence="16 17">
    <name type="scientific">Oxalobacter paraformigenes</name>
    <dbReference type="NCBI Taxonomy" id="556268"/>
    <lineage>
        <taxon>Bacteria</taxon>
        <taxon>Pseudomonadati</taxon>
        <taxon>Pseudomonadota</taxon>
        <taxon>Betaproteobacteria</taxon>
        <taxon>Burkholderiales</taxon>
        <taxon>Oxalobacteraceae</taxon>
        <taxon>Oxalobacter</taxon>
    </lineage>
</organism>
<dbReference type="InterPro" id="IPR011006">
    <property type="entry name" value="CheY-like_superfamily"/>
</dbReference>
<dbReference type="GO" id="GO:0009927">
    <property type="term" value="F:histidine phosphotransfer kinase activity"/>
    <property type="evidence" value="ECO:0007669"/>
    <property type="project" value="TreeGrafter"/>
</dbReference>
<dbReference type="SMART" id="SM00091">
    <property type="entry name" value="PAS"/>
    <property type="match status" value="2"/>
</dbReference>
<dbReference type="SMART" id="SM00086">
    <property type="entry name" value="PAC"/>
    <property type="match status" value="2"/>
</dbReference>
<keyword evidence="7" id="KW-0902">Two-component regulatory system</keyword>
<dbReference type="InterPro" id="IPR032710">
    <property type="entry name" value="NTF2-like_dom_sf"/>
</dbReference>
<dbReference type="SUPFAM" id="SSF55874">
    <property type="entry name" value="ATPase domain of HSP90 chaperone/DNA topoisomerase II/histidine kinase"/>
    <property type="match status" value="1"/>
</dbReference>
<evidence type="ECO:0000256" key="4">
    <source>
        <dbReference type="ARBA" id="ARBA00022679"/>
    </source>
</evidence>
<dbReference type="eggNOG" id="COG2205">
    <property type="taxonomic scope" value="Bacteria"/>
</dbReference>
<feature type="domain" description="PAS" evidence="14">
    <location>
        <begin position="301"/>
        <end position="344"/>
    </location>
</feature>
<dbReference type="InterPro" id="IPR005467">
    <property type="entry name" value="His_kinase_dom"/>
</dbReference>
<dbReference type="SUPFAM" id="SSF52172">
    <property type="entry name" value="CheY-like"/>
    <property type="match status" value="2"/>
</dbReference>
<evidence type="ECO:0000259" key="14">
    <source>
        <dbReference type="PROSITE" id="PS50112"/>
    </source>
</evidence>
<dbReference type="Gene3D" id="3.30.450.20">
    <property type="entry name" value="PAS domain"/>
    <property type="match status" value="2"/>
</dbReference>
<name>C3X315_9BURK</name>
<dbReference type="PROSITE" id="PS50109">
    <property type="entry name" value="HIS_KIN"/>
    <property type="match status" value="1"/>
</dbReference>
<dbReference type="GO" id="GO:0005886">
    <property type="term" value="C:plasma membrane"/>
    <property type="evidence" value="ECO:0007669"/>
    <property type="project" value="TreeGrafter"/>
</dbReference>
<evidence type="ECO:0000256" key="10">
    <source>
        <dbReference type="ARBA" id="ARBA00070152"/>
    </source>
</evidence>
<dbReference type="SUPFAM" id="SSF54427">
    <property type="entry name" value="NTF2-like"/>
    <property type="match status" value="1"/>
</dbReference>
<dbReference type="SMART" id="SM00388">
    <property type="entry name" value="HisKA"/>
    <property type="match status" value="1"/>
</dbReference>
<keyword evidence="3 11" id="KW-0597">Phosphoprotein</keyword>
<dbReference type="Gene3D" id="3.40.50.2300">
    <property type="match status" value="2"/>
</dbReference>
<protein>
    <recommendedName>
        <fullName evidence="10">Virulence sensor protein BvgS</fullName>
        <ecNumber evidence="2">2.7.13.3</ecNumber>
    </recommendedName>
</protein>
<comment type="caution">
    <text evidence="11">Lacks conserved residue(s) required for the propagation of feature annotation.</text>
</comment>
<dbReference type="NCBIfam" id="TIGR00229">
    <property type="entry name" value="sensory_box"/>
    <property type="match status" value="2"/>
</dbReference>
<evidence type="ECO:0000259" key="12">
    <source>
        <dbReference type="PROSITE" id="PS50109"/>
    </source>
</evidence>
<evidence type="ECO:0000256" key="1">
    <source>
        <dbReference type="ARBA" id="ARBA00000085"/>
    </source>
</evidence>
<dbReference type="Pfam" id="PF13426">
    <property type="entry name" value="PAS_9"/>
    <property type="match status" value="1"/>
</dbReference>
<dbReference type="Pfam" id="PF00072">
    <property type="entry name" value="Response_reg"/>
    <property type="match status" value="2"/>
</dbReference>
<dbReference type="SUPFAM" id="SSF55785">
    <property type="entry name" value="PYP-like sensor domain (PAS domain)"/>
    <property type="match status" value="2"/>
</dbReference>
<proteinExistence type="predicted"/>
<dbReference type="InterPro" id="IPR003661">
    <property type="entry name" value="HisK_dim/P_dom"/>
</dbReference>
<dbReference type="InterPro" id="IPR004358">
    <property type="entry name" value="Sig_transdc_His_kin-like_C"/>
</dbReference>
<evidence type="ECO:0000313" key="17">
    <source>
        <dbReference type="Proteomes" id="UP000003973"/>
    </source>
</evidence>
<dbReference type="SMART" id="SM00448">
    <property type="entry name" value="REC"/>
    <property type="match status" value="2"/>
</dbReference>
<dbReference type="PROSITE" id="PS50113">
    <property type="entry name" value="PAC"/>
    <property type="match status" value="2"/>
</dbReference>
<dbReference type="InterPro" id="IPR000700">
    <property type="entry name" value="PAS-assoc_C"/>
</dbReference>
<dbReference type="InterPro" id="IPR037401">
    <property type="entry name" value="SnoaL-like"/>
</dbReference>
<keyword evidence="17" id="KW-1185">Reference proteome</keyword>
<dbReference type="eggNOG" id="COG0784">
    <property type="taxonomic scope" value="Bacteria"/>
</dbReference>
<evidence type="ECO:0000256" key="9">
    <source>
        <dbReference type="ARBA" id="ARBA00058004"/>
    </source>
</evidence>
<keyword evidence="8" id="KW-0843">Virulence</keyword>
<dbReference type="Gene3D" id="3.10.450.50">
    <property type="match status" value="1"/>
</dbReference>
<dbReference type="GO" id="GO:0000155">
    <property type="term" value="F:phosphorelay sensor kinase activity"/>
    <property type="evidence" value="ECO:0007669"/>
    <property type="project" value="InterPro"/>
</dbReference>
<comment type="catalytic activity">
    <reaction evidence="1">
        <text>ATP + protein L-histidine = ADP + protein N-phospho-L-histidine.</text>
        <dbReference type="EC" id="2.7.13.3"/>
    </reaction>
</comment>
<dbReference type="PANTHER" id="PTHR43047:SF72">
    <property type="entry name" value="OSMOSENSING HISTIDINE PROTEIN KINASE SLN1"/>
    <property type="match status" value="1"/>
</dbReference>
<evidence type="ECO:0000256" key="7">
    <source>
        <dbReference type="ARBA" id="ARBA00023012"/>
    </source>
</evidence>
<feature type="domain" description="PAC" evidence="15">
    <location>
        <begin position="378"/>
        <end position="429"/>
    </location>
</feature>
<dbReference type="SMART" id="SM00387">
    <property type="entry name" value="HATPase_c"/>
    <property type="match status" value="1"/>
</dbReference>
<dbReference type="Gene3D" id="1.10.287.130">
    <property type="match status" value="1"/>
</dbReference>
<dbReference type="InterPro" id="IPR001610">
    <property type="entry name" value="PAC"/>
</dbReference>
<dbReference type="InterPro" id="IPR013655">
    <property type="entry name" value="PAS_fold_3"/>
</dbReference>
<dbReference type="InterPro" id="IPR003594">
    <property type="entry name" value="HATPase_dom"/>
</dbReference>
<dbReference type="EMBL" id="ACDP02000023">
    <property type="protein sequence ID" value="EEO27601.2"/>
    <property type="molecule type" value="Genomic_DNA"/>
</dbReference>